<organism evidence="1">
    <name type="scientific">Anguilla anguilla</name>
    <name type="common">European freshwater eel</name>
    <name type="synonym">Muraena anguilla</name>
    <dbReference type="NCBI Taxonomy" id="7936"/>
    <lineage>
        <taxon>Eukaryota</taxon>
        <taxon>Metazoa</taxon>
        <taxon>Chordata</taxon>
        <taxon>Craniata</taxon>
        <taxon>Vertebrata</taxon>
        <taxon>Euteleostomi</taxon>
        <taxon>Actinopterygii</taxon>
        <taxon>Neopterygii</taxon>
        <taxon>Teleostei</taxon>
        <taxon>Anguilliformes</taxon>
        <taxon>Anguillidae</taxon>
        <taxon>Anguilla</taxon>
    </lineage>
</organism>
<dbReference type="AlphaFoldDB" id="A0A0E9XRE5"/>
<accession>A0A0E9XRE5</accession>
<reference evidence="1" key="2">
    <citation type="journal article" date="2015" name="Fish Shellfish Immunol.">
        <title>Early steps in the European eel (Anguilla anguilla)-Vibrio vulnificus interaction in the gills: Role of the RtxA13 toxin.</title>
        <authorList>
            <person name="Callol A."/>
            <person name="Pajuelo D."/>
            <person name="Ebbesson L."/>
            <person name="Teles M."/>
            <person name="MacKenzie S."/>
            <person name="Amaro C."/>
        </authorList>
    </citation>
    <scope>NUCLEOTIDE SEQUENCE</scope>
</reference>
<protein>
    <submittedName>
        <fullName evidence="1">Uncharacterized protein</fullName>
    </submittedName>
</protein>
<sequence>MHILNTHTFACWIKTKSSDRQTMMGL</sequence>
<evidence type="ECO:0000313" key="1">
    <source>
        <dbReference type="EMBL" id="JAI05303.1"/>
    </source>
</evidence>
<proteinExistence type="predicted"/>
<reference evidence="1" key="1">
    <citation type="submission" date="2014-11" db="EMBL/GenBank/DDBJ databases">
        <authorList>
            <person name="Amaro Gonzalez C."/>
        </authorList>
    </citation>
    <scope>NUCLEOTIDE SEQUENCE</scope>
</reference>
<name>A0A0E9XRE5_ANGAN</name>
<dbReference type="EMBL" id="GBXM01003275">
    <property type="protein sequence ID" value="JAI05303.1"/>
    <property type="molecule type" value="Transcribed_RNA"/>
</dbReference>